<dbReference type="GeneID" id="63786504"/>
<evidence type="ECO:0008006" key="6">
    <source>
        <dbReference type="Google" id="ProtNLM"/>
    </source>
</evidence>
<keyword evidence="2 3" id="KW-0802">TPR repeat</keyword>
<name>A0A1Y2F2I1_PROLT</name>
<dbReference type="PROSITE" id="PS50293">
    <property type="entry name" value="TPR_REGION"/>
    <property type="match status" value="1"/>
</dbReference>
<dbReference type="EMBL" id="MCFI01000019">
    <property type="protein sequence ID" value="ORY77694.1"/>
    <property type="molecule type" value="Genomic_DNA"/>
</dbReference>
<dbReference type="Proteomes" id="UP000193685">
    <property type="component" value="Unassembled WGS sequence"/>
</dbReference>
<dbReference type="InterPro" id="IPR040962">
    <property type="entry name" value="TPR_22"/>
</dbReference>
<dbReference type="OrthoDB" id="421075at2759"/>
<sequence>MIKVLLKDARQSIAQKDFESAVNFAKKALDQDNQSLHAYVFLGLASTNLKQFDEARNAYAKAIDLDPDNLLAWQGYLTLYENTLELSKYLDASSKVAQLFLAADESDKALKVLLKAVSLTREKGSTSEVAQALKLILPISPFFARFQDHFPNASETYQELSNIVEEDEKKNISAAIAKGRSRLGVRLADLTRQVKTDVYSKSELEGIYTEIINWTHDDAVRRETESKLLRRSVDMLSCVTDTAAQVAKVRHLAQDMTVINVKDDLAWNIALNWHDMTPDTLPLDKLMAYLRLYPERSSSVALLAYLRSQFSGQAENVTRFLGDEDKSETMGAEEIALALTNACDDEGEAIPLVSVAATIKMLAQLKDWENVVAWSETYTQRLAKLESQTEMPFAASRCFHSVMLATALTYYKRPRFQEEALALLESALSMRPDEATQLQIKIAKARILRMMQKPSEASLLLEGLDIWDAKVELATCQVMLNKPERALTIIEELESPEYDNISRESLAMVYHQKGLAQRTQGTGRSEYFASFIQALRYDSRSAPSYTVLGQIYKYEIKDLRRAEKCFHEAFEISSAEIEAARELASGYAEAEEWDLVEIILQRVIQGNERLRESWCYRALGFVHLNYERHSDAVAAFQASVRLASRDTQAWTGLGEAYLALGRYQAAEKSFLRAADINADDWHPKYLLAVVQLALKEFDGCCQIMSSLTTDHARPVFDTFLCTALLGWAESLLGDGWLTQAVEKLDSCLHLAAKSLQKQPSFALASVFADAALRLAECVERATALGLTIKRVENLETAARSLGSDDMVPAETPLTVTGRLCCLAIRGFYYSLRDVELSDSQKATLWCKIGRAYRAVHKDNIRSSWYAQGVQALKCAVALEPNLDTFWSALGVTLMEHEPRLAHHSLIKATELAPKSAINFANLGHFYLQRSLVDEASAAFSIAQTLDASIALPWYGQGRLAELLGGQDAADLYAHASTLIPQANKAVDMGFTASTLKIKGTGRSQANFFKAAWHARRLAQIDDDATVLYNCALFEERTSEQPTQEQLKTASSLVDRMEALYETEESDLALQHYCDAKALLGRLQLRLNMLEDAIETCEMVIELDPSNAQSSLLSCQLVTAICQARLGHAGESCPIIEELLQQEVPDEVFILLVQALWRSSDLESRRTAAKYLQARQGSQTSQMMLLAMSAQSNASELQIARPSILRLPDSALCTDGPEVDTLQLLELALAQHSRGSVDAVLKAQASQQPWHAMTWLRLQSVLESAGVQTDLRERALQSARGEGALEEARAAPYSGDRATIVRALHLNPA</sequence>
<dbReference type="Gene3D" id="1.25.40.10">
    <property type="entry name" value="Tetratricopeptide repeat domain"/>
    <property type="match status" value="4"/>
</dbReference>
<dbReference type="GO" id="GO:0006401">
    <property type="term" value="P:RNA catabolic process"/>
    <property type="evidence" value="ECO:0007669"/>
    <property type="project" value="InterPro"/>
</dbReference>
<organism evidence="4 5">
    <name type="scientific">Protomyces lactucae-debilis</name>
    <dbReference type="NCBI Taxonomy" id="2754530"/>
    <lineage>
        <taxon>Eukaryota</taxon>
        <taxon>Fungi</taxon>
        <taxon>Dikarya</taxon>
        <taxon>Ascomycota</taxon>
        <taxon>Taphrinomycotina</taxon>
        <taxon>Taphrinomycetes</taxon>
        <taxon>Taphrinales</taxon>
        <taxon>Protomycetaceae</taxon>
        <taxon>Protomyces</taxon>
    </lineage>
</organism>
<dbReference type="Pfam" id="PF14559">
    <property type="entry name" value="TPR_19"/>
    <property type="match status" value="1"/>
</dbReference>
<evidence type="ECO:0000256" key="3">
    <source>
        <dbReference type="PROSITE-ProRule" id="PRU00339"/>
    </source>
</evidence>
<dbReference type="PANTHER" id="PTHR15704:SF7">
    <property type="entry name" value="SUPERKILLER COMPLEX PROTEIN 3"/>
    <property type="match status" value="1"/>
</dbReference>
<dbReference type="OMA" id="CQWELDP"/>
<dbReference type="SUPFAM" id="SSF48452">
    <property type="entry name" value="TPR-like"/>
    <property type="match status" value="4"/>
</dbReference>
<reference evidence="4 5" key="1">
    <citation type="submission" date="2016-07" db="EMBL/GenBank/DDBJ databases">
        <title>Pervasive Adenine N6-methylation of Active Genes in Fungi.</title>
        <authorList>
            <consortium name="DOE Joint Genome Institute"/>
            <person name="Mondo S.J."/>
            <person name="Dannebaum R.O."/>
            <person name="Kuo R.C."/>
            <person name="Labutti K."/>
            <person name="Haridas S."/>
            <person name="Kuo A."/>
            <person name="Salamov A."/>
            <person name="Ahrendt S.R."/>
            <person name="Lipzen A."/>
            <person name="Sullivan W."/>
            <person name="Andreopoulos W.B."/>
            <person name="Clum A."/>
            <person name="Lindquist E."/>
            <person name="Daum C."/>
            <person name="Ramamoorthy G.K."/>
            <person name="Gryganskyi A."/>
            <person name="Culley D."/>
            <person name="Magnuson J.K."/>
            <person name="James T.Y."/>
            <person name="O'Malley M.A."/>
            <person name="Stajich J.E."/>
            <person name="Spatafora J.W."/>
            <person name="Visel A."/>
            <person name="Grigoriev I.V."/>
        </authorList>
    </citation>
    <scope>NUCLEOTIDE SEQUENCE [LARGE SCALE GENOMIC DNA]</scope>
    <source>
        <strain evidence="4 5">12-1054</strain>
    </source>
</reference>
<feature type="repeat" description="TPR" evidence="3">
    <location>
        <begin position="647"/>
        <end position="680"/>
    </location>
</feature>
<proteinExistence type="predicted"/>
<comment type="caution">
    <text evidence="4">The sequence shown here is derived from an EMBL/GenBank/DDBJ whole genome shotgun (WGS) entry which is preliminary data.</text>
</comment>
<dbReference type="InterPro" id="IPR019734">
    <property type="entry name" value="TPR_rpt"/>
</dbReference>
<keyword evidence="5" id="KW-1185">Reference proteome</keyword>
<evidence type="ECO:0000313" key="5">
    <source>
        <dbReference type="Proteomes" id="UP000193685"/>
    </source>
</evidence>
<dbReference type="GO" id="GO:0055087">
    <property type="term" value="C:Ski complex"/>
    <property type="evidence" value="ECO:0007669"/>
    <property type="project" value="InterPro"/>
</dbReference>
<dbReference type="Pfam" id="PF13432">
    <property type="entry name" value="TPR_16"/>
    <property type="match status" value="1"/>
</dbReference>
<gene>
    <name evidence="4" type="ORF">BCR37DRAFT_382583</name>
</gene>
<dbReference type="InterPro" id="IPR039226">
    <property type="entry name" value="Ski3/TTC37"/>
</dbReference>
<evidence type="ECO:0000256" key="1">
    <source>
        <dbReference type="ARBA" id="ARBA00022737"/>
    </source>
</evidence>
<dbReference type="Pfam" id="PF18833">
    <property type="entry name" value="TPR_22"/>
    <property type="match status" value="1"/>
</dbReference>
<dbReference type="PROSITE" id="PS50005">
    <property type="entry name" value="TPR"/>
    <property type="match status" value="3"/>
</dbReference>
<protein>
    <recommendedName>
        <fullName evidence="6">Superkiller protein 3</fullName>
    </recommendedName>
</protein>
<dbReference type="RefSeq" id="XP_040723079.1">
    <property type="nucleotide sequence ID" value="XM_040869905.1"/>
</dbReference>
<dbReference type="InterPro" id="IPR011990">
    <property type="entry name" value="TPR-like_helical_dom_sf"/>
</dbReference>
<dbReference type="PANTHER" id="PTHR15704">
    <property type="entry name" value="SUPERKILLER 3 PROTEIN-RELATED"/>
    <property type="match status" value="1"/>
</dbReference>
<keyword evidence="1" id="KW-0677">Repeat</keyword>
<evidence type="ECO:0000256" key="2">
    <source>
        <dbReference type="ARBA" id="ARBA00022803"/>
    </source>
</evidence>
<accession>A0A1Y2F2I1</accession>
<evidence type="ECO:0000313" key="4">
    <source>
        <dbReference type="EMBL" id="ORY77694.1"/>
    </source>
</evidence>
<feature type="repeat" description="TPR" evidence="3">
    <location>
        <begin position="1073"/>
        <end position="1106"/>
    </location>
</feature>
<dbReference type="STRING" id="56484.A0A1Y2F2I1"/>
<dbReference type="SMART" id="SM00028">
    <property type="entry name" value="TPR"/>
    <property type="match status" value="10"/>
</dbReference>
<feature type="repeat" description="TPR" evidence="3">
    <location>
        <begin position="36"/>
        <end position="69"/>
    </location>
</feature>